<reference evidence="2" key="1">
    <citation type="submission" date="2019-05" db="EMBL/GenBank/DDBJ databases">
        <title>Annotation for the trematode Paragonimus heterotremus.</title>
        <authorList>
            <person name="Choi Y.-J."/>
        </authorList>
    </citation>
    <scope>NUCLEOTIDE SEQUENCE</scope>
    <source>
        <strain evidence="2">LC</strain>
    </source>
</reference>
<organism evidence="2 3">
    <name type="scientific">Paragonimus heterotremus</name>
    <dbReference type="NCBI Taxonomy" id="100268"/>
    <lineage>
        <taxon>Eukaryota</taxon>
        <taxon>Metazoa</taxon>
        <taxon>Spiralia</taxon>
        <taxon>Lophotrochozoa</taxon>
        <taxon>Platyhelminthes</taxon>
        <taxon>Trematoda</taxon>
        <taxon>Digenea</taxon>
        <taxon>Plagiorchiida</taxon>
        <taxon>Troglotremata</taxon>
        <taxon>Troglotrematidae</taxon>
        <taxon>Paragonimus</taxon>
    </lineage>
</organism>
<dbReference type="AlphaFoldDB" id="A0A8J4TKF4"/>
<protein>
    <submittedName>
        <fullName evidence="2">Uncharacterized protein</fullName>
    </submittedName>
</protein>
<dbReference type="Proteomes" id="UP000748531">
    <property type="component" value="Unassembled WGS sequence"/>
</dbReference>
<gene>
    <name evidence="2" type="ORF">PHET_05811</name>
</gene>
<dbReference type="EMBL" id="LUCH01002838">
    <property type="protein sequence ID" value="KAF5400904.1"/>
    <property type="molecule type" value="Genomic_DNA"/>
</dbReference>
<name>A0A8J4TKF4_9TREM</name>
<keyword evidence="3" id="KW-1185">Reference proteome</keyword>
<proteinExistence type="predicted"/>
<accession>A0A8J4TKF4</accession>
<feature type="signal peptide" evidence="1">
    <location>
        <begin position="1"/>
        <end position="27"/>
    </location>
</feature>
<evidence type="ECO:0000256" key="1">
    <source>
        <dbReference type="SAM" id="SignalP"/>
    </source>
</evidence>
<dbReference type="OrthoDB" id="10463093at2759"/>
<sequence>MNTVTMRTHITISCLLLILVGTQQTSGTFTNSASCYNEESLWMYSLSITFVINANKKRTCPLQASLFTVPAFHMYLPKFNSLVVDDFHIVSIFQLKRHLPPLVKVNRQRRFLLLHCLAIYLSSPNIFSYSEQRLLEVLKNRTSLSDEDIRRIITELRNVPGPIKNFFVDELAKRFNLPSDVVQTLRGLVGGAGTCRVGSLVLSALVMYHLLVA</sequence>
<evidence type="ECO:0000313" key="3">
    <source>
        <dbReference type="Proteomes" id="UP000748531"/>
    </source>
</evidence>
<comment type="caution">
    <text evidence="2">The sequence shown here is derived from an EMBL/GenBank/DDBJ whole genome shotgun (WGS) entry which is preliminary data.</text>
</comment>
<evidence type="ECO:0000313" key="2">
    <source>
        <dbReference type="EMBL" id="KAF5400904.1"/>
    </source>
</evidence>
<keyword evidence="1" id="KW-0732">Signal</keyword>
<feature type="chain" id="PRO_5035267137" evidence="1">
    <location>
        <begin position="28"/>
        <end position="213"/>
    </location>
</feature>